<evidence type="ECO:0000313" key="7">
    <source>
        <dbReference type="EMBL" id="KGJ09155.1"/>
    </source>
</evidence>
<feature type="transmembrane region" description="Helical" evidence="5">
    <location>
        <begin position="171"/>
        <end position="190"/>
    </location>
</feature>
<feature type="domain" description="EamA" evidence="6">
    <location>
        <begin position="141"/>
        <end position="282"/>
    </location>
</feature>
<feature type="domain" description="EamA" evidence="6">
    <location>
        <begin position="7"/>
        <end position="131"/>
    </location>
</feature>
<evidence type="ECO:0000256" key="5">
    <source>
        <dbReference type="SAM" id="Phobius"/>
    </source>
</evidence>
<evidence type="ECO:0000256" key="2">
    <source>
        <dbReference type="ARBA" id="ARBA00022692"/>
    </source>
</evidence>
<dbReference type="PANTHER" id="PTHR32322">
    <property type="entry name" value="INNER MEMBRANE TRANSPORTER"/>
    <property type="match status" value="1"/>
</dbReference>
<feature type="transmembrane region" description="Helical" evidence="5">
    <location>
        <begin position="7"/>
        <end position="27"/>
    </location>
</feature>
<dbReference type="Pfam" id="PF00892">
    <property type="entry name" value="EamA"/>
    <property type="match status" value="2"/>
</dbReference>
<feature type="transmembrane region" description="Helical" evidence="5">
    <location>
        <begin position="58"/>
        <end position="80"/>
    </location>
</feature>
<evidence type="ECO:0000256" key="4">
    <source>
        <dbReference type="ARBA" id="ARBA00023136"/>
    </source>
</evidence>
<keyword evidence="4 5" id="KW-0472">Membrane</keyword>
<keyword evidence="2 5" id="KW-0812">Transmembrane</keyword>
<evidence type="ECO:0000256" key="3">
    <source>
        <dbReference type="ARBA" id="ARBA00022989"/>
    </source>
</evidence>
<dbReference type="EMBL" id="JRKS01000004">
    <property type="protein sequence ID" value="KGJ09155.1"/>
    <property type="molecule type" value="Genomic_DNA"/>
</dbReference>
<keyword evidence="8" id="KW-1185">Reference proteome</keyword>
<feature type="transmembrane region" description="Helical" evidence="5">
    <location>
        <begin position="86"/>
        <end position="109"/>
    </location>
</feature>
<evidence type="ECO:0000259" key="6">
    <source>
        <dbReference type="Pfam" id="PF00892"/>
    </source>
</evidence>
<organism evidence="7 8">
    <name type="scientific">Paracoccus sphaerophysae</name>
    <dbReference type="NCBI Taxonomy" id="690417"/>
    <lineage>
        <taxon>Bacteria</taxon>
        <taxon>Pseudomonadati</taxon>
        <taxon>Pseudomonadota</taxon>
        <taxon>Alphaproteobacteria</taxon>
        <taxon>Rhodobacterales</taxon>
        <taxon>Paracoccaceae</taxon>
        <taxon>Paracoccus</taxon>
    </lineage>
</organism>
<evidence type="ECO:0000313" key="8">
    <source>
        <dbReference type="Proteomes" id="UP000029917"/>
    </source>
</evidence>
<dbReference type="Gene3D" id="1.10.3730.20">
    <property type="match status" value="2"/>
</dbReference>
<dbReference type="InterPro" id="IPR037185">
    <property type="entry name" value="EmrE-like"/>
</dbReference>
<comment type="caution">
    <text evidence="7">The sequence shown here is derived from an EMBL/GenBank/DDBJ whole genome shotgun (WGS) entry which is preliminary data.</text>
</comment>
<evidence type="ECO:0000256" key="1">
    <source>
        <dbReference type="ARBA" id="ARBA00004141"/>
    </source>
</evidence>
<dbReference type="InterPro" id="IPR000620">
    <property type="entry name" value="EamA_dom"/>
</dbReference>
<accession>A0A099FEF6</accession>
<dbReference type="SUPFAM" id="SSF103481">
    <property type="entry name" value="Multidrug resistance efflux transporter EmrE"/>
    <property type="match status" value="2"/>
</dbReference>
<keyword evidence="3 5" id="KW-1133">Transmembrane helix</keyword>
<feature type="transmembrane region" description="Helical" evidence="5">
    <location>
        <begin position="241"/>
        <end position="260"/>
    </location>
</feature>
<dbReference type="OrthoDB" id="7158585at2"/>
<reference evidence="7 8" key="2">
    <citation type="submission" date="2014-10" db="EMBL/GenBank/DDBJ databases">
        <title>Paracoccus sanguinis sp. nov., isolated from clinical specimens of New York State patients.</title>
        <authorList>
            <person name="Mingle L.A."/>
            <person name="Cole J.A."/>
            <person name="Lapierre P."/>
            <person name="Musser K.A."/>
        </authorList>
    </citation>
    <scope>NUCLEOTIDE SEQUENCE [LARGE SCALE GENOMIC DNA]</scope>
    <source>
        <strain evidence="7 8">HAMBI 3106</strain>
    </source>
</reference>
<dbReference type="InterPro" id="IPR050638">
    <property type="entry name" value="AA-Vitamin_Transporters"/>
</dbReference>
<dbReference type="PANTHER" id="PTHR32322:SF9">
    <property type="entry name" value="AMINO-ACID METABOLITE EFFLUX PUMP-RELATED"/>
    <property type="match status" value="1"/>
</dbReference>
<reference evidence="7 8" key="1">
    <citation type="submission" date="2014-09" db="EMBL/GenBank/DDBJ databases">
        <authorList>
            <person name="McGinnis J.M."/>
            <person name="Wolfgang W.J."/>
        </authorList>
    </citation>
    <scope>NUCLEOTIDE SEQUENCE [LARGE SCALE GENOMIC DNA]</scope>
    <source>
        <strain evidence="7 8">HAMBI 3106</strain>
    </source>
</reference>
<feature type="transmembrane region" description="Helical" evidence="5">
    <location>
        <begin position="139"/>
        <end position="159"/>
    </location>
</feature>
<dbReference type="GO" id="GO:0016020">
    <property type="term" value="C:membrane"/>
    <property type="evidence" value="ECO:0007669"/>
    <property type="project" value="UniProtKB-SubCell"/>
</dbReference>
<name>A0A099FEF6_9RHOB</name>
<dbReference type="AlphaFoldDB" id="A0A099FEF6"/>
<comment type="subcellular location">
    <subcellularLocation>
        <location evidence="1">Membrane</location>
        <topology evidence="1">Multi-pass membrane protein</topology>
    </subcellularLocation>
</comment>
<protein>
    <submittedName>
        <fullName evidence="7">Membrane protein</fullName>
    </submittedName>
</protein>
<proteinExistence type="predicted"/>
<dbReference type="STRING" id="690417.IC63_02730"/>
<dbReference type="RefSeq" id="WP_036716658.1">
    <property type="nucleotide sequence ID" value="NZ_JRKS01000004.1"/>
</dbReference>
<feature type="transmembrane region" description="Helical" evidence="5">
    <location>
        <begin position="210"/>
        <end position="229"/>
    </location>
</feature>
<sequence>MQGRDRLVVLLVPILWGLNFPATALMLQHFPPLLGVALRFTLLAVPTVLLVPRPQVPLRWLLLTGFGLGVLQFGFLYAGIAAGMPAGLASLVLQSSAPFTIILAVLFLGERLAARQLAGLALAILGLVLIGWLRARSAAWWPVALTLAGGFGWAIGNIGARLAMPPKPLQLTLWMSVVPLLPMYLLSWLAEGPRILPALAGAFSAEALPAVLGLLYVVVFASLVGYGIWTTLMSRYPASQVAPWSMLVPVVGVLSSWAILGERPQPAELAAGTLVIAGVLLAGRAPSPPRPLRPSESATK</sequence>
<gene>
    <name evidence="7" type="ORF">IC63_02730</name>
</gene>
<feature type="transmembrane region" description="Helical" evidence="5">
    <location>
        <begin position="33"/>
        <end position="51"/>
    </location>
</feature>
<dbReference type="Proteomes" id="UP000029917">
    <property type="component" value="Unassembled WGS sequence"/>
</dbReference>
<feature type="transmembrane region" description="Helical" evidence="5">
    <location>
        <begin position="116"/>
        <end position="133"/>
    </location>
</feature>